<dbReference type="EMBL" id="JRRC01057045">
    <property type="protein sequence ID" value="KHF98914.1"/>
    <property type="molecule type" value="Genomic_DNA"/>
</dbReference>
<accession>A0A0B0MDR9</accession>
<sequence>MQPTIQYT</sequence>
<comment type="caution">
    <text evidence="1">The sequence shown here is derived from an EMBL/GenBank/DDBJ whole genome shotgun (WGS) entry which is preliminary data.</text>
</comment>
<reference evidence="2" key="1">
    <citation type="submission" date="2014-09" db="EMBL/GenBank/DDBJ databases">
        <authorList>
            <person name="Mudge J."/>
            <person name="Ramaraj T."/>
            <person name="Lindquist I.E."/>
            <person name="Bharti A.K."/>
            <person name="Sundararajan A."/>
            <person name="Cameron C.T."/>
            <person name="Woodward J.E."/>
            <person name="May G.D."/>
            <person name="Brubaker C."/>
            <person name="Broadhvest J."/>
            <person name="Wilkins T.A."/>
        </authorList>
    </citation>
    <scope>NUCLEOTIDE SEQUENCE</scope>
    <source>
        <strain evidence="2">cv. AKA8401</strain>
    </source>
</reference>
<protein>
    <submittedName>
        <fullName evidence="1">Uncharacterized protein</fullName>
    </submittedName>
</protein>
<evidence type="ECO:0000313" key="1">
    <source>
        <dbReference type="EMBL" id="KHF98914.1"/>
    </source>
</evidence>
<evidence type="ECO:0000313" key="2">
    <source>
        <dbReference type="Proteomes" id="UP000032142"/>
    </source>
</evidence>
<keyword evidence="2" id="KW-1185">Reference proteome</keyword>
<organism evidence="1 2">
    <name type="scientific">Gossypium arboreum</name>
    <name type="common">Tree cotton</name>
    <name type="synonym">Gossypium nanking</name>
    <dbReference type="NCBI Taxonomy" id="29729"/>
    <lineage>
        <taxon>Eukaryota</taxon>
        <taxon>Viridiplantae</taxon>
        <taxon>Streptophyta</taxon>
        <taxon>Embryophyta</taxon>
        <taxon>Tracheophyta</taxon>
        <taxon>Spermatophyta</taxon>
        <taxon>Magnoliopsida</taxon>
        <taxon>eudicotyledons</taxon>
        <taxon>Gunneridae</taxon>
        <taxon>Pentapetalae</taxon>
        <taxon>rosids</taxon>
        <taxon>malvids</taxon>
        <taxon>Malvales</taxon>
        <taxon>Malvaceae</taxon>
        <taxon>Malvoideae</taxon>
        <taxon>Gossypium</taxon>
    </lineage>
</organism>
<proteinExistence type="predicted"/>
<dbReference type="Proteomes" id="UP000032142">
    <property type="component" value="Unassembled WGS sequence"/>
</dbReference>
<gene>
    <name evidence="1" type="ORF">F383_37958</name>
</gene>
<name>A0A0B0MDR9_GOSAR</name>